<gene>
    <name evidence="1" type="ORF">SDC9_01141</name>
</gene>
<reference evidence="1" key="1">
    <citation type="submission" date="2019-08" db="EMBL/GenBank/DDBJ databases">
        <authorList>
            <person name="Kucharzyk K."/>
            <person name="Murdoch R.W."/>
            <person name="Higgins S."/>
            <person name="Loffler F."/>
        </authorList>
    </citation>
    <scope>NUCLEOTIDE SEQUENCE</scope>
</reference>
<accession>A0A644SPW6</accession>
<organism evidence="1">
    <name type="scientific">bioreactor metagenome</name>
    <dbReference type="NCBI Taxonomy" id="1076179"/>
    <lineage>
        <taxon>unclassified sequences</taxon>
        <taxon>metagenomes</taxon>
        <taxon>ecological metagenomes</taxon>
    </lineage>
</organism>
<proteinExistence type="predicted"/>
<name>A0A644SPW6_9ZZZZ</name>
<protein>
    <submittedName>
        <fullName evidence="1">Uncharacterized protein</fullName>
    </submittedName>
</protein>
<sequence length="58" mass="6616">MMAFLRALRNIGTQSLETLRSKVGFVCSGDFFECSFGLNQKNQKFKSGNPQLKMYSLF</sequence>
<evidence type="ECO:0000313" key="1">
    <source>
        <dbReference type="EMBL" id="MPL55662.1"/>
    </source>
</evidence>
<comment type="caution">
    <text evidence="1">The sequence shown here is derived from an EMBL/GenBank/DDBJ whole genome shotgun (WGS) entry which is preliminary data.</text>
</comment>
<dbReference type="AlphaFoldDB" id="A0A644SPW6"/>
<dbReference type="EMBL" id="VSSQ01000002">
    <property type="protein sequence ID" value="MPL55662.1"/>
    <property type="molecule type" value="Genomic_DNA"/>
</dbReference>